<dbReference type="AlphaFoldDB" id="A0A8J3PW44"/>
<sequence>MTHKLGSGDSGEDALDERPVGPSRMLHLYVVDLRGIDVDTSKAEARADSFIEATMQSRERDLPIRVDWPVNERDQVEVADTGRVITCRQRPSDKQIAGPVELRQPASELLDNERRGSHERILGVHWHRAE</sequence>
<keyword evidence="2" id="KW-1185">Reference proteome</keyword>
<evidence type="ECO:0000313" key="2">
    <source>
        <dbReference type="Proteomes" id="UP000630097"/>
    </source>
</evidence>
<dbReference type="Proteomes" id="UP000630097">
    <property type="component" value="Unassembled WGS sequence"/>
</dbReference>
<reference evidence="1 2" key="1">
    <citation type="submission" date="2021-01" db="EMBL/GenBank/DDBJ databases">
        <title>Whole genome shotgun sequence of Planotetraspora kaengkrachanensis NBRC 104272.</title>
        <authorList>
            <person name="Komaki H."/>
            <person name="Tamura T."/>
        </authorList>
    </citation>
    <scope>NUCLEOTIDE SEQUENCE [LARGE SCALE GENOMIC DNA]</scope>
    <source>
        <strain evidence="1 2">NBRC 104272</strain>
    </source>
</reference>
<comment type="caution">
    <text evidence="1">The sequence shown here is derived from an EMBL/GenBank/DDBJ whole genome shotgun (WGS) entry which is preliminary data.</text>
</comment>
<protein>
    <submittedName>
        <fullName evidence="1">Uncharacterized protein</fullName>
    </submittedName>
</protein>
<organism evidence="1 2">
    <name type="scientific">Planotetraspora kaengkrachanensis</name>
    <dbReference type="NCBI Taxonomy" id="575193"/>
    <lineage>
        <taxon>Bacteria</taxon>
        <taxon>Bacillati</taxon>
        <taxon>Actinomycetota</taxon>
        <taxon>Actinomycetes</taxon>
        <taxon>Streptosporangiales</taxon>
        <taxon>Streptosporangiaceae</taxon>
        <taxon>Planotetraspora</taxon>
    </lineage>
</organism>
<proteinExistence type="predicted"/>
<name>A0A8J3PW44_9ACTN</name>
<gene>
    <name evidence="1" type="ORF">Pka01_52840</name>
</gene>
<evidence type="ECO:0000313" key="1">
    <source>
        <dbReference type="EMBL" id="GIG82157.1"/>
    </source>
</evidence>
<dbReference type="EMBL" id="BONV01000028">
    <property type="protein sequence ID" value="GIG82157.1"/>
    <property type="molecule type" value="Genomic_DNA"/>
</dbReference>
<accession>A0A8J3PW44</accession>